<evidence type="ECO:0000256" key="2">
    <source>
        <dbReference type="SAM" id="MobiDB-lite"/>
    </source>
</evidence>
<organism evidence="3 4">
    <name type="scientific">Pseudomicrostroma glucosiphilum</name>
    <dbReference type="NCBI Taxonomy" id="1684307"/>
    <lineage>
        <taxon>Eukaryota</taxon>
        <taxon>Fungi</taxon>
        <taxon>Dikarya</taxon>
        <taxon>Basidiomycota</taxon>
        <taxon>Ustilaginomycotina</taxon>
        <taxon>Exobasidiomycetes</taxon>
        <taxon>Microstromatales</taxon>
        <taxon>Microstromatales incertae sedis</taxon>
        <taxon>Pseudomicrostroma</taxon>
    </lineage>
</organism>
<dbReference type="Pfam" id="PF00071">
    <property type="entry name" value="Ras"/>
    <property type="match status" value="1"/>
</dbReference>
<dbReference type="GO" id="GO:0005525">
    <property type="term" value="F:GTP binding"/>
    <property type="evidence" value="ECO:0007669"/>
    <property type="project" value="InterPro"/>
</dbReference>
<dbReference type="Proteomes" id="UP000245942">
    <property type="component" value="Unassembled WGS sequence"/>
</dbReference>
<dbReference type="GO" id="GO:0003924">
    <property type="term" value="F:GTPase activity"/>
    <property type="evidence" value="ECO:0007669"/>
    <property type="project" value="InterPro"/>
</dbReference>
<dbReference type="PANTHER" id="PTHR47978">
    <property type="match status" value="1"/>
</dbReference>
<dbReference type="InterPro" id="IPR001806">
    <property type="entry name" value="Small_GTPase"/>
</dbReference>
<dbReference type="Gene3D" id="3.40.50.300">
    <property type="entry name" value="P-loop containing nucleotide triphosphate hydrolases"/>
    <property type="match status" value="1"/>
</dbReference>
<dbReference type="RefSeq" id="XP_025350718.1">
    <property type="nucleotide sequence ID" value="XM_025491272.1"/>
</dbReference>
<dbReference type="EMBL" id="KZ819321">
    <property type="protein sequence ID" value="PWN23558.1"/>
    <property type="molecule type" value="Genomic_DNA"/>
</dbReference>
<keyword evidence="1" id="KW-0547">Nucleotide-binding</keyword>
<dbReference type="AlphaFoldDB" id="A0A316UF47"/>
<feature type="compositionally biased region" description="Basic and acidic residues" evidence="2">
    <location>
        <begin position="20"/>
        <end position="31"/>
    </location>
</feature>
<name>A0A316UF47_9BASI</name>
<keyword evidence="4" id="KW-1185">Reference proteome</keyword>
<evidence type="ECO:0000256" key="1">
    <source>
        <dbReference type="ARBA" id="ARBA00022741"/>
    </source>
</evidence>
<feature type="compositionally biased region" description="Acidic residues" evidence="2">
    <location>
        <begin position="32"/>
        <end position="46"/>
    </location>
</feature>
<feature type="region of interest" description="Disordered" evidence="2">
    <location>
        <begin position="1"/>
        <end position="46"/>
    </location>
</feature>
<reference evidence="3 4" key="1">
    <citation type="journal article" date="2018" name="Mol. Biol. Evol.">
        <title>Broad Genomic Sampling Reveals a Smut Pathogenic Ancestry of the Fungal Clade Ustilaginomycotina.</title>
        <authorList>
            <person name="Kijpornyongpan T."/>
            <person name="Mondo S.J."/>
            <person name="Barry K."/>
            <person name="Sandor L."/>
            <person name="Lee J."/>
            <person name="Lipzen A."/>
            <person name="Pangilinan J."/>
            <person name="LaButti K."/>
            <person name="Hainaut M."/>
            <person name="Henrissat B."/>
            <person name="Grigoriev I.V."/>
            <person name="Spatafora J.W."/>
            <person name="Aime M.C."/>
        </authorList>
    </citation>
    <scope>NUCLEOTIDE SEQUENCE [LARGE SCALE GENOMIC DNA]</scope>
    <source>
        <strain evidence="3 4">MCA 4718</strain>
    </source>
</reference>
<gene>
    <name evidence="3" type="ORF">BCV69DRAFT_279492</name>
</gene>
<protein>
    <submittedName>
        <fullName evidence="3">P-loop containing nucleoside triphosphate hydrolase protein</fullName>
    </submittedName>
</protein>
<accession>A0A316UF47</accession>
<dbReference type="InterPro" id="IPR027417">
    <property type="entry name" value="P-loop_NTPase"/>
</dbReference>
<sequence length="285" mass="32409">MVRDKVKENVNAQPTRHVRAGKEKQRDHDQVAEEVDEDEEWEEEEEQQEEVVINVLMVGDPRVGKTALLRSLVGDELQEEYQPTTEVLSYQHTISLTPTLHLHFNLIEAPSVSLTPELLSRCPVILFLFDLTRKSTLNSIKTWYRRCRPPKEERRRSARLSHRSNGVEAGARSGAEERPEGRGTGVLHLLVGTKYDVWAAGKPSQAERERWLDLVRQFSQAMLAPVLFTSSSTTAAAATEPEGGWEAHPSNIFRVMISKLFDVQCTIPECTDLQRPIILYEGLER</sequence>
<keyword evidence="3" id="KW-0378">Hydrolase</keyword>
<dbReference type="SUPFAM" id="SSF52540">
    <property type="entry name" value="P-loop containing nucleoside triphosphate hydrolases"/>
    <property type="match status" value="1"/>
</dbReference>
<dbReference type="STRING" id="1684307.A0A316UF47"/>
<feature type="region of interest" description="Disordered" evidence="2">
    <location>
        <begin position="154"/>
        <end position="183"/>
    </location>
</feature>
<dbReference type="GeneID" id="37013006"/>
<evidence type="ECO:0000313" key="4">
    <source>
        <dbReference type="Proteomes" id="UP000245942"/>
    </source>
</evidence>
<dbReference type="OrthoDB" id="6585768at2759"/>
<evidence type="ECO:0000313" key="3">
    <source>
        <dbReference type="EMBL" id="PWN23558.1"/>
    </source>
</evidence>
<proteinExistence type="predicted"/>